<feature type="domain" description="PseI/NeuA/B-like" evidence="1">
    <location>
        <begin position="31"/>
        <end position="263"/>
    </location>
</feature>
<comment type="caution">
    <text evidence="2">The sequence shown here is derived from an EMBL/GenBank/DDBJ whole genome shotgun (WGS) entry which is preliminary data.</text>
</comment>
<feature type="non-terminal residue" evidence="2">
    <location>
        <position position="265"/>
    </location>
</feature>
<dbReference type="PANTHER" id="PTHR42966">
    <property type="entry name" value="N-ACETYLNEURAMINATE SYNTHASE"/>
    <property type="match status" value="1"/>
</dbReference>
<dbReference type="SUPFAM" id="SSF51569">
    <property type="entry name" value="Aldolase"/>
    <property type="match status" value="1"/>
</dbReference>
<protein>
    <recommendedName>
        <fullName evidence="1">PseI/NeuA/B-like domain-containing protein</fullName>
    </recommendedName>
</protein>
<name>X0V7Z3_9ZZZZ</name>
<dbReference type="InterPro" id="IPR051690">
    <property type="entry name" value="PseI-like"/>
</dbReference>
<dbReference type="PANTHER" id="PTHR42966:SF3">
    <property type="entry name" value="BLR5971 PROTEIN"/>
    <property type="match status" value="1"/>
</dbReference>
<feature type="non-terminal residue" evidence="2">
    <location>
        <position position="1"/>
    </location>
</feature>
<evidence type="ECO:0000259" key="1">
    <source>
        <dbReference type="Pfam" id="PF03102"/>
    </source>
</evidence>
<accession>X0V7Z3</accession>
<organism evidence="2">
    <name type="scientific">marine sediment metagenome</name>
    <dbReference type="NCBI Taxonomy" id="412755"/>
    <lineage>
        <taxon>unclassified sequences</taxon>
        <taxon>metagenomes</taxon>
        <taxon>ecological metagenomes</taxon>
    </lineage>
</organism>
<evidence type="ECO:0000313" key="2">
    <source>
        <dbReference type="EMBL" id="GAG08598.1"/>
    </source>
</evidence>
<dbReference type="GO" id="GO:0047444">
    <property type="term" value="F:N-acylneuraminate-9-phosphate synthase activity"/>
    <property type="evidence" value="ECO:0007669"/>
    <property type="project" value="TreeGrafter"/>
</dbReference>
<dbReference type="Gene3D" id="3.20.20.70">
    <property type="entry name" value="Aldolase class I"/>
    <property type="match status" value="1"/>
</dbReference>
<proteinExistence type="predicted"/>
<reference evidence="2" key="1">
    <citation type="journal article" date="2014" name="Front. Microbiol.">
        <title>High frequency of phylogenetically diverse reductive dehalogenase-homologous genes in deep subseafloor sedimentary metagenomes.</title>
        <authorList>
            <person name="Kawai M."/>
            <person name="Futagami T."/>
            <person name="Toyoda A."/>
            <person name="Takaki Y."/>
            <person name="Nishi S."/>
            <person name="Hori S."/>
            <person name="Arai W."/>
            <person name="Tsubouchi T."/>
            <person name="Morono Y."/>
            <person name="Uchiyama I."/>
            <person name="Ito T."/>
            <person name="Fujiyama A."/>
            <person name="Inagaki F."/>
            <person name="Takami H."/>
        </authorList>
    </citation>
    <scope>NUCLEOTIDE SEQUENCE</scope>
    <source>
        <strain evidence="2">Expedition CK06-06</strain>
    </source>
</reference>
<dbReference type="GO" id="GO:0016051">
    <property type="term" value="P:carbohydrate biosynthetic process"/>
    <property type="evidence" value="ECO:0007669"/>
    <property type="project" value="InterPro"/>
</dbReference>
<sequence length="265" mass="30214">RIFGDMKMEPVKVVAEIGINHNGSVKIAKEMIRVAKEAGCDFVKFQKRDIYLVYTKEELDKYRESPWGTTNRDQKTGLEFEVEYDEIDRYCKEKGIRWFASPWDCNSVEFLEKYNLSYTKIASPCVTDIVLLNAIKKTKRPVILSTGMSTKKEVDDAINILGDQIEYLLACTSTYPTTDDEMNLKFIERLKVEYPQYKVGFSNHSPGIIYLCAAAAIGAKMLEFHITLDRSMYGSDQAASIEVSGIQKVVKHVRNIEKAMGTGKW</sequence>
<dbReference type="EMBL" id="BARS01027145">
    <property type="protein sequence ID" value="GAG08598.1"/>
    <property type="molecule type" value="Genomic_DNA"/>
</dbReference>
<gene>
    <name evidence="2" type="ORF">S01H1_42669</name>
</gene>
<dbReference type="AlphaFoldDB" id="X0V7Z3"/>
<dbReference type="InterPro" id="IPR013132">
    <property type="entry name" value="PseI/NeuA/B-like_N"/>
</dbReference>
<dbReference type="Pfam" id="PF03102">
    <property type="entry name" value="NeuB"/>
    <property type="match status" value="1"/>
</dbReference>
<dbReference type="InterPro" id="IPR013785">
    <property type="entry name" value="Aldolase_TIM"/>
</dbReference>